<feature type="domain" description="DUF6434" evidence="2">
    <location>
        <begin position="74"/>
        <end position="129"/>
    </location>
</feature>
<evidence type="ECO:0000259" key="2">
    <source>
        <dbReference type="Pfam" id="PF20026"/>
    </source>
</evidence>
<comment type="caution">
    <text evidence="3">The sequence shown here is derived from an EMBL/GenBank/DDBJ whole genome shotgun (WGS) entry which is preliminary data.</text>
</comment>
<name>A0A2S6IT82_9ACTN</name>
<gene>
    <name evidence="3" type="ORF">CLV92_104270</name>
</gene>
<evidence type="ECO:0000313" key="3">
    <source>
        <dbReference type="EMBL" id="PPK97449.1"/>
    </source>
</evidence>
<feature type="region of interest" description="Disordered" evidence="1">
    <location>
        <begin position="53"/>
        <end position="84"/>
    </location>
</feature>
<accession>A0A2S6IT82</accession>
<organism evidence="3 4">
    <name type="scientific">Kineococcus xinjiangensis</name>
    <dbReference type="NCBI Taxonomy" id="512762"/>
    <lineage>
        <taxon>Bacteria</taxon>
        <taxon>Bacillati</taxon>
        <taxon>Actinomycetota</taxon>
        <taxon>Actinomycetes</taxon>
        <taxon>Kineosporiales</taxon>
        <taxon>Kineosporiaceae</taxon>
        <taxon>Kineococcus</taxon>
    </lineage>
</organism>
<dbReference type="EMBL" id="PTJD01000004">
    <property type="protein sequence ID" value="PPK97449.1"/>
    <property type="molecule type" value="Genomic_DNA"/>
</dbReference>
<protein>
    <recommendedName>
        <fullName evidence="2">DUF6434 domain-containing protein</fullName>
    </recommendedName>
</protein>
<dbReference type="InterPro" id="IPR045492">
    <property type="entry name" value="DUF6434"/>
</dbReference>
<proteinExistence type="predicted"/>
<dbReference type="Proteomes" id="UP000239485">
    <property type="component" value="Unassembled WGS sequence"/>
</dbReference>
<feature type="region of interest" description="Disordered" evidence="1">
    <location>
        <begin position="167"/>
        <end position="215"/>
    </location>
</feature>
<sequence>MDEQRPAPSPTLSGAELQRWYWLKEELLVLARQLGVPRGGGKQELTARLAAALDGRSLPPPTPRARTSGAPLPEPLTPDTVLPPGQRCTQQLRAWFREQVGPGFRFDEPMRTVVAAGCTLGEALEHWHATRERPPADIGEQFELNRFLRRWRSEHPGRSHREALTAWAAHRARPRPAAPDRGVQPPERLPPGPSAAVTSGACRDPSSPSSAPPRS</sequence>
<dbReference type="Pfam" id="PF20026">
    <property type="entry name" value="DUF6434"/>
    <property type="match status" value="1"/>
</dbReference>
<dbReference type="Pfam" id="PF18953">
    <property type="entry name" value="SAP_new25"/>
    <property type="match status" value="1"/>
</dbReference>
<evidence type="ECO:0000256" key="1">
    <source>
        <dbReference type="SAM" id="MobiDB-lite"/>
    </source>
</evidence>
<reference evidence="3 4" key="1">
    <citation type="submission" date="2018-02" db="EMBL/GenBank/DDBJ databases">
        <title>Genomic Encyclopedia of Archaeal and Bacterial Type Strains, Phase II (KMG-II): from individual species to whole genera.</title>
        <authorList>
            <person name="Goeker M."/>
        </authorList>
    </citation>
    <scope>NUCLEOTIDE SEQUENCE [LARGE SCALE GENOMIC DNA]</scope>
    <source>
        <strain evidence="3 4">DSM 22857</strain>
    </source>
</reference>
<evidence type="ECO:0000313" key="4">
    <source>
        <dbReference type="Proteomes" id="UP000239485"/>
    </source>
</evidence>
<dbReference type="RefSeq" id="WP_211290962.1">
    <property type="nucleotide sequence ID" value="NZ_PTJD01000004.1"/>
</dbReference>
<keyword evidence="4" id="KW-1185">Reference proteome</keyword>
<dbReference type="AlphaFoldDB" id="A0A2S6IT82"/>